<dbReference type="CDD" id="cd06558">
    <property type="entry name" value="crotonase-like"/>
    <property type="match status" value="1"/>
</dbReference>
<evidence type="ECO:0000313" key="2">
    <source>
        <dbReference type="EMBL" id="GBF50730.1"/>
    </source>
</evidence>
<comment type="caution">
    <text evidence="2">The sequence shown here is derived from an EMBL/GenBank/DDBJ whole genome shotgun (WGS) entry which is preliminary data.</text>
</comment>
<dbReference type="EMBL" id="BFBB01000007">
    <property type="protein sequence ID" value="GBF50730.1"/>
    <property type="molecule type" value="Genomic_DNA"/>
</dbReference>
<organism evidence="2 3">
    <name type="scientific">Leptospira ryugenii</name>
    <dbReference type="NCBI Taxonomy" id="1917863"/>
    <lineage>
        <taxon>Bacteria</taxon>
        <taxon>Pseudomonadati</taxon>
        <taxon>Spirochaetota</taxon>
        <taxon>Spirochaetia</taxon>
        <taxon>Leptospirales</taxon>
        <taxon>Leptospiraceae</taxon>
        <taxon>Leptospira</taxon>
    </lineage>
</organism>
<dbReference type="Pfam" id="PF00378">
    <property type="entry name" value="ECH_1"/>
    <property type="match status" value="1"/>
</dbReference>
<dbReference type="GO" id="GO:0016853">
    <property type="term" value="F:isomerase activity"/>
    <property type="evidence" value="ECO:0007669"/>
    <property type="project" value="UniProtKB-KW"/>
</dbReference>
<evidence type="ECO:0000256" key="1">
    <source>
        <dbReference type="ARBA" id="ARBA00005254"/>
    </source>
</evidence>
<dbReference type="InterPro" id="IPR001753">
    <property type="entry name" value="Enoyl-CoA_hydra/iso"/>
</dbReference>
<keyword evidence="2" id="KW-0413">Isomerase</keyword>
<dbReference type="Proteomes" id="UP000245133">
    <property type="component" value="Unassembled WGS sequence"/>
</dbReference>
<dbReference type="RefSeq" id="WP_108976718.1">
    <property type="nucleotide sequence ID" value="NZ_BFBB01000007.1"/>
</dbReference>
<reference evidence="2 3" key="1">
    <citation type="submission" date="2018-02" db="EMBL/GenBank/DDBJ databases">
        <title>Novel Leptospira species isolated from soil and water in Japan.</title>
        <authorList>
            <person name="Nakao R."/>
            <person name="Masuzawa T."/>
        </authorList>
    </citation>
    <scope>NUCLEOTIDE SEQUENCE [LARGE SCALE GENOMIC DNA]</scope>
    <source>
        <strain evidence="2 3">YH101</strain>
    </source>
</reference>
<dbReference type="PANTHER" id="PTHR43802:SF1">
    <property type="entry name" value="IP11341P-RELATED"/>
    <property type="match status" value="1"/>
</dbReference>
<dbReference type="OrthoDB" id="9775794at2"/>
<dbReference type="NCBIfam" id="NF005126">
    <property type="entry name" value="PRK06563.1"/>
    <property type="match status" value="1"/>
</dbReference>
<dbReference type="AlphaFoldDB" id="A0A2P2E1H2"/>
<protein>
    <submittedName>
        <fullName evidence="2">Enoyl-CoA hydratase/isomerase family protein</fullName>
    </submittedName>
</protein>
<dbReference type="InterPro" id="IPR014748">
    <property type="entry name" value="Enoyl-CoA_hydra_C"/>
</dbReference>
<comment type="similarity">
    <text evidence="1">Belongs to the enoyl-CoA hydratase/isomerase family.</text>
</comment>
<dbReference type="Gene3D" id="1.10.12.10">
    <property type="entry name" value="Lyase 2-enoyl-coa Hydratase, Chain A, domain 2"/>
    <property type="match status" value="1"/>
</dbReference>
<accession>A0A2P2E1H2</accession>
<evidence type="ECO:0000313" key="3">
    <source>
        <dbReference type="Proteomes" id="UP000245133"/>
    </source>
</evidence>
<sequence length="256" mass="29123">MEFIQLEYKDKIMKIGLDRPDTNNAFHIQMLHELTEAFTLFEEHSEARVAILHSTSKHFTVGLEIEEVTQHLISEGKVQYPENSVDPHGLIGRRRSKPLIVAISGFCFTIGLELALAADIRIGTRSSRFTQAEVQRGFCAMGGATFRMVQEFGWGNAMRYLLTGDVFNGEEAYRLGLLQELVEPQMLLTRAEELAKKIEENAPSAILETIRSAHSTRHYEESEYKRVTEKAIQMMRSPEGREGILSFQEKRKANFG</sequence>
<proteinExistence type="inferred from homology"/>
<dbReference type="InterPro" id="IPR029045">
    <property type="entry name" value="ClpP/crotonase-like_dom_sf"/>
</dbReference>
<dbReference type="Gene3D" id="3.90.226.10">
    <property type="entry name" value="2-enoyl-CoA Hydratase, Chain A, domain 1"/>
    <property type="match status" value="1"/>
</dbReference>
<dbReference type="PANTHER" id="PTHR43802">
    <property type="entry name" value="ENOYL-COA HYDRATASE"/>
    <property type="match status" value="1"/>
</dbReference>
<dbReference type="SUPFAM" id="SSF52096">
    <property type="entry name" value="ClpP/crotonase"/>
    <property type="match status" value="1"/>
</dbReference>
<keyword evidence="3" id="KW-1185">Reference proteome</keyword>
<name>A0A2P2E1H2_9LEPT</name>
<gene>
    <name evidence="2" type="ORF">LPTSP4_22570</name>
</gene>